<dbReference type="RefSeq" id="WP_008596857.1">
    <property type="nucleotide sequence ID" value="NZ_AMRM01000010.1"/>
</dbReference>
<proteinExistence type="predicted"/>
<dbReference type="EMBL" id="AMRM01000010">
    <property type="protein sequence ID" value="EKF18961.1"/>
    <property type="molecule type" value="Genomic_DNA"/>
</dbReference>
<feature type="transmembrane region" description="Helical" evidence="1">
    <location>
        <begin position="20"/>
        <end position="39"/>
    </location>
</feature>
<evidence type="ECO:0000313" key="2">
    <source>
        <dbReference type="EMBL" id="EKF18961.1"/>
    </source>
</evidence>
<accession>K2M9Y6</accession>
<evidence type="ECO:0000313" key="3">
    <source>
        <dbReference type="Proteomes" id="UP000006786"/>
    </source>
</evidence>
<comment type="caution">
    <text evidence="2">The sequence shown here is derived from an EMBL/GenBank/DDBJ whole genome shotgun (WGS) entry which is preliminary data.</text>
</comment>
<keyword evidence="1" id="KW-0812">Transmembrane</keyword>
<reference evidence="2 3" key="1">
    <citation type="journal article" date="2012" name="J. Bacteriol.">
        <title>Genome Sequence of Nitratireductor pacificus Type Strain pht-3B.</title>
        <authorList>
            <person name="Lai Q."/>
            <person name="Li G."/>
            <person name="Shao Z."/>
        </authorList>
    </citation>
    <scope>NUCLEOTIDE SEQUENCE [LARGE SCALE GENOMIC DNA]</scope>
    <source>
        <strain evidence="3">pht-3B</strain>
    </source>
</reference>
<dbReference type="OrthoDB" id="9941881at2"/>
<name>K2M9Y6_9HYPH</name>
<dbReference type="Proteomes" id="UP000006786">
    <property type="component" value="Unassembled WGS sequence"/>
</dbReference>
<dbReference type="STRING" id="391937.NA2_10813"/>
<gene>
    <name evidence="2" type="ORF">NA2_10813</name>
</gene>
<keyword evidence="1" id="KW-1133">Transmembrane helix</keyword>
<protein>
    <submittedName>
        <fullName evidence="2">Uncharacterized protein</fullName>
    </submittedName>
</protein>
<keyword evidence="3" id="KW-1185">Reference proteome</keyword>
<keyword evidence="1" id="KW-0472">Membrane</keyword>
<organism evidence="2 3">
    <name type="scientific">Nitratireductor pacificus pht-3B</name>
    <dbReference type="NCBI Taxonomy" id="391937"/>
    <lineage>
        <taxon>Bacteria</taxon>
        <taxon>Pseudomonadati</taxon>
        <taxon>Pseudomonadota</taxon>
        <taxon>Alphaproteobacteria</taxon>
        <taxon>Hyphomicrobiales</taxon>
        <taxon>Phyllobacteriaceae</taxon>
        <taxon>Nitratireductor</taxon>
    </lineage>
</organism>
<sequence>MQDDYDPAGGRRNLSSGTRGFVYGALAAAAFILLTMAILKTGFFTPSDTAEPIALQSGPSVPQSE</sequence>
<evidence type="ECO:0000256" key="1">
    <source>
        <dbReference type="SAM" id="Phobius"/>
    </source>
</evidence>
<dbReference type="AlphaFoldDB" id="K2M9Y6"/>